<evidence type="ECO:0000259" key="5">
    <source>
        <dbReference type="PROSITE" id="PS01124"/>
    </source>
</evidence>
<feature type="domain" description="HTH araC/xylS-type" evidence="5">
    <location>
        <begin position="617"/>
        <end position="717"/>
    </location>
</feature>
<keyword evidence="7" id="KW-1185">Reference proteome</keyword>
<evidence type="ECO:0000256" key="4">
    <source>
        <dbReference type="SAM" id="Phobius"/>
    </source>
</evidence>
<evidence type="ECO:0000256" key="2">
    <source>
        <dbReference type="ARBA" id="ARBA00023125"/>
    </source>
</evidence>
<proteinExistence type="predicted"/>
<reference evidence="6 7" key="1">
    <citation type="submission" date="2024-09" db="EMBL/GenBank/DDBJ databases">
        <authorList>
            <person name="Sun Q."/>
            <person name="Mori K."/>
        </authorList>
    </citation>
    <scope>NUCLEOTIDE SEQUENCE [LARGE SCALE GENOMIC DNA]</scope>
    <source>
        <strain evidence="6 7">CCM 4839</strain>
    </source>
</reference>
<keyword evidence="4" id="KW-1133">Transmembrane helix</keyword>
<organism evidence="6 7">
    <name type="scientific">Paenibacillus mendelii</name>
    <dbReference type="NCBI Taxonomy" id="206163"/>
    <lineage>
        <taxon>Bacteria</taxon>
        <taxon>Bacillati</taxon>
        <taxon>Bacillota</taxon>
        <taxon>Bacilli</taxon>
        <taxon>Bacillales</taxon>
        <taxon>Paenibacillaceae</taxon>
        <taxon>Paenibacillus</taxon>
    </lineage>
</organism>
<comment type="caution">
    <text evidence="6">The sequence shown here is derived from an EMBL/GenBank/DDBJ whole genome shotgun (WGS) entry which is preliminary data.</text>
</comment>
<dbReference type="RefSeq" id="WP_204815800.1">
    <property type="nucleotide sequence ID" value="NZ_JANHOF010000001.1"/>
</dbReference>
<dbReference type="PROSITE" id="PS00041">
    <property type="entry name" value="HTH_ARAC_FAMILY_1"/>
    <property type="match status" value="1"/>
</dbReference>
<evidence type="ECO:0000313" key="7">
    <source>
        <dbReference type="Proteomes" id="UP001589818"/>
    </source>
</evidence>
<evidence type="ECO:0000256" key="3">
    <source>
        <dbReference type="ARBA" id="ARBA00023163"/>
    </source>
</evidence>
<dbReference type="EMBL" id="JBHLVF010000041">
    <property type="protein sequence ID" value="MFC0394619.1"/>
    <property type="molecule type" value="Genomic_DNA"/>
</dbReference>
<dbReference type="PROSITE" id="PS01124">
    <property type="entry name" value="HTH_ARAC_FAMILY_2"/>
    <property type="match status" value="1"/>
</dbReference>
<keyword evidence="4" id="KW-0472">Membrane</keyword>
<dbReference type="Gene3D" id="1.10.10.60">
    <property type="entry name" value="Homeodomain-like"/>
    <property type="match status" value="2"/>
</dbReference>
<accession>A0ABV6JGP8</accession>
<dbReference type="PANTHER" id="PTHR43280">
    <property type="entry name" value="ARAC-FAMILY TRANSCRIPTIONAL REGULATOR"/>
    <property type="match status" value="1"/>
</dbReference>
<evidence type="ECO:0000313" key="6">
    <source>
        <dbReference type="EMBL" id="MFC0394619.1"/>
    </source>
</evidence>
<dbReference type="SMART" id="SM00342">
    <property type="entry name" value="HTH_ARAC"/>
    <property type="match status" value="1"/>
</dbReference>
<dbReference type="PANTHER" id="PTHR43280:SF28">
    <property type="entry name" value="HTH-TYPE TRANSCRIPTIONAL ACTIVATOR RHAS"/>
    <property type="match status" value="1"/>
</dbReference>
<keyword evidence="4" id="KW-0812">Transmembrane</keyword>
<name>A0ABV6JGP8_9BACL</name>
<dbReference type="Pfam" id="PF12833">
    <property type="entry name" value="HTH_18"/>
    <property type="match status" value="1"/>
</dbReference>
<feature type="transmembrane region" description="Helical" evidence="4">
    <location>
        <begin position="21"/>
        <end position="40"/>
    </location>
</feature>
<dbReference type="InterPro" id="IPR018060">
    <property type="entry name" value="HTH_AraC"/>
</dbReference>
<dbReference type="SUPFAM" id="SSF46689">
    <property type="entry name" value="Homeodomain-like"/>
    <property type="match status" value="1"/>
</dbReference>
<protein>
    <submittedName>
        <fullName evidence="6">Helix-turn-helix domain-containing protein</fullName>
    </submittedName>
</protein>
<dbReference type="Proteomes" id="UP001589818">
    <property type="component" value="Unassembled WGS sequence"/>
</dbReference>
<feature type="transmembrane region" description="Helical" evidence="4">
    <location>
        <begin position="282"/>
        <end position="300"/>
    </location>
</feature>
<keyword evidence="1" id="KW-0805">Transcription regulation</keyword>
<evidence type="ECO:0000256" key="1">
    <source>
        <dbReference type="ARBA" id="ARBA00023015"/>
    </source>
</evidence>
<dbReference type="InterPro" id="IPR009057">
    <property type="entry name" value="Homeodomain-like_sf"/>
</dbReference>
<gene>
    <name evidence="6" type="ORF">ACFFJ8_25075</name>
</gene>
<sequence>MHHSVSSVIRRFRQSSVIKKLLLANLVFMLLLSGIMVYNYTYLKEGVKRQVLQTNQEFLSKLSGDLFAEWQQIRNAAYKLSVDPKSKLIANYPRHAGSYYTKMLDFKETLTEKNLTLPFRSQLMVYLPGQNLVVGSDGTRDLDVFYTTFGTVNPDFSCRCFHQGDDMENVYFYDKTIIYTYRVFPEGYIFVQIDKMSLQLYLKNQTKLLDNVILLSSPSNRSIVSTHALSPALINQLQGNPEHIAINDKTYTPIQQANDMLVLTTLFSDNSMQKQLNTANAYAFWLFFVFLAVNLGFLFVNWSMYRPLRRIALALSEYQPYFSSRNEFEIINDTFTQMNSATLSMQQTLADQSSIMEHHALLRLMADPTQDLHPNVSRSLKEKFDSYVILVLIEENNKGVQQWKIAPQLEMRLNRSHPCIRLYDRNEMTVYIVSCNDPRDVADIVDTIMDTVHVDGELSLCGISAVHDHLQEIGSAFRESIHAIHKFVPDIDRLRSTVLYRAGDRDKESMVQLSIDKEQELVNYTLKGNKDAVSVFFSGILGTLHSLTFEQVRNRLRYLHDLLMVLAGSKKIEIEQLWDIPPDCFRSYHIAYLFYRIREGYIIVAKMSERHSATLQQQIEAYIHCHYANPDLSLTRIADHLSITHVYLSTYFKKQSGYNLNAYIHSVRIQAAIQLMQSRPDMTMKDVADEVGYTNAGTFIRHFKKISGTTPTQHVKLQQE</sequence>
<keyword evidence="3" id="KW-0804">Transcription</keyword>
<keyword evidence="2" id="KW-0238">DNA-binding</keyword>
<dbReference type="InterPro" id="IPR018062">
    <property type="entry name" value="HTH_AraC-typ_CS"/>
</dbReference>